<feature type="transmembrane region" description="Helical" evidence="1">
    <location>
        <begin position="579"/>
        <end position="597"/>
    </location>
</feature>
<dbReference type="SMART" id="SM00460">
    <property type="entry name" value="TGc"/>
    <property type="match status" value="1"/>
</dbReference>
<accession>A0A126PYI9</accession>
<dbReference type="Proteomes" id="UP000063991">
    <property type="component" value="Chromosome"/>
</dbReference>
<evidence type="ECO:0000313" key="4">
    <source>
        <dbReference type="Proteomes" id="UP000063991"/>
    </source>
</evidence>
<feature type="transmembrane region" description="Helical" evidence="1">
    <location>
        <begin position="20"/>
        <end position="41"/>
    </location>
</feature>
<dbReference type="Pfam" id="PF11992">
    <property type="entry name" value="TgpA_N"/>
    <property type="match status" value="1"/>
</dbReference>
<feature type="transmembrane region" description="Helical" evidence="1">
    <location>
        <begin position="175"/>
        <end position="194"/>
    </location>
</feature>
<feature type="domain" description="Transglutaminase-like" evidence="2">
    <location>
        <begin position="430"/>
        <end position="499"/>
    </location>
</feature>
<dbReference type="Gene3D" id="3.10.620.30">
    <property type="match status" value="1"/>
</dbReference>
<feature type="transmembrane region" description="Helical" evidence="1">
    <location>
        <begin position="48"/>
        <end position="67"/>
    </location>
</feature>
<proteinExistence type="predicted"/>
<name>A0A126PYI9_ALTMA</name>
<dbReference type="Pfam" id="PF01841">
    <property type="entry name" value="Transglut_core"/>
    <property type="match status" value="1"/>
</dbReference>
<dbReference type="InterPro" id="IPR038765">
    <property type="entry name" value="Papain-like_cys_pep_sf"/>
</dbReference>
<keyword evidence="1" id="KW-1133">Transmembrane helix</keyword>
<dbReference type="RefSeq" id="WP_061094707.1">
    <property type="nucleotide sequence ID" value="NZ_CP014323.1"/>
</dbReference>
<dbReference type="PANTHER" id="PTHR42736">
    <property type="entry name" value="PROTEIN-GLUTAMINE GAMMA-GLUTAMYLTRANSFERASE"/>
    <property type="match status" value="1"/>
</dbReference>
<organism evidence="3 4">
    <name type="scientific">Alteromonas macleodii</name>
    <name type="common">Pseudoalteromonas macleodii</name>
    <dbReference type="NCBI Taxonomy" id="28108"/>
    <lineage>
        <taxon>Bacteria</taxon>
        <taxon>Pseudomonadati</taxon>
        <taxon>Pseudomonadota</taxon>
        <taxon>Gammaproteobacteria</taxon>
        <taxon>Alteromonadales</taxon>
        <taxon>Alteromonadaceae</taxon>
        <taxon>Alteromonas/Salinimonas group</taxon>
        <taxon>Alteromonas</taxon>
    </lineage>
</organism>
<reference evidence="3 4" key="1">
    <citation type="submission" date="2015-12" db="EMBL/GenBank/DDBJ databases">
        <authorList>
            <person name="Shamseldin A."/>
            <person name="Moawad H."/>
            <person name="Abd El-Rahim W.M."/>
            <person name="Sadowsky M.J."/>
        </authorList>
    </citation>
    <scope>NUCLEOTIDE SEQUENCE [LARGE SCALE GENOMIC DNA]</scope>
    <source>
        <strain evidence="3 4">D7</strain>
    </source>
</reference>
<feature type="transmembrane region" description="Helical" evidence="1">
    <location>
        <begin position="145"/>
        <end position="163"/>
    </location>
</feature>
<dbReference type="InterPro" id="IPR002931">
    <property type="entry name" value="Transglutaminase-like"/>
</dbReference>
<feature type="transmembrane region" description="Helical" evidence="1">
    <location>
        <begin position="79"/>
        <end position="109"/>
    </location>
</feature>
<dbReference type="OrthoDB" id="9804872at2"/>
<sequence length="688" mass="75964">MSSAILSRLTQLTVVKSVFSQPTSVAVLMLCIAFSLILFTLTAPLMTWVIILGGCAVIVRAAGLSALNSLPTSRTVNLLAILAVFALSWFGFSVGLLDSMINLLTVACALKIMLVEKKRDFHLIVCTCLFLIGCGFISSLSVFAWIGYTGILALLLFAIAVYHGAGIPKSKSIKFVTVLIVQAFPIALLLFLLLPQLPPLWQMPTSKSTETGLSDTVTPGDIASLASSSELAFSATFENAEAVPDAPSRYWRAMTLEHFDGKTWSISDKRKQAEQQLAYMGKPTPLSALAKENTHQVINYELIVEPTQQTWLFALTPSTPNNLENSIFVTSLFDFTLRANSPISSKKAFYLRYYPTAQITSATGNFESQLNLQVSMNGNPQARAWGQTLAKQYSSAQQIVTAIMREFNQGGFRYTLSPNAMPTDPIDRFLFEERSGFCAHYAGAMVYVLRAAGVPARMVTGYQGGSALNDNVLQIRQYDAHAWVEAFIDGVWIRHDPTSMVAPSRLTFGLERALEELGESREASILGDLSNAAIFATLQSWFQQLDYSWSKWVLGFDNTAQTSMLEELLGSLTPQKMRVVFLSVIGLIGLILALYFLPKTHRNTLSPSHRVLLNAIKCVEAKTGKERGNKTLSAFMSEVNPLINEDAAKALTLLCELFEHEKYAHRTQETKVYSTMKRQLKMLKQALK</sequence>
<keyword evidence="1" id="KW-0472">Membrane</keyword>
<evidence type="ECO:0000313" key="3">
    <source>
        <dbReference type="EMBL" id="AMJ98053.1"/>
    </source>
</evidence>
<evidence type="ECO:0000256" key="1">
    <source>
        <dbReference type="SAM" id="Phobius"/>
    </source>
</evidence>
<dbReference type="InterPro" id="IPR052901">
    <property type="entry name" value="Bact_TGase-like"/>
</dbReference>
<dbReference type="SUPFAM" id="SSF54001">
    <property type="entry name" value="Cysteine proteinases"/>
    <property type="match status" value="1"/>
</dbReference>
<feature type="transmembrane region" description="Helical" evidence="1">
    <location>
        <begin position="121"/>
        <end position="139"/>
    </location>
</feature>
<dbReference type="EMBL" id="CP014323">
    <property type="protein sequence ID" value="AMJ98053.1"/>
    <property type="molecule type" value="Genomic_DNA"/>
</dbReference>
<protein>
    <submittedName>
        <fullName evidence="3">Transglutaminase</fullName>
    </submittedName>
</protein>
<keyword evidence="1" id="KW-0812">Transmembrane</keyword>
<gene>
    <name evidence="3" type="ORF">AVL55_07715</name>
</gene>
<evidence type="ECO:0000259" key="2">
    <source>
        <dbReference type="SMART" id="SM00460"/>
    </source>
</evidence>
<dbReference type="PANTHER" id="PTHR42736:SF1">
    <property type="entry name" value="PROTEIN-GLUTAMINE GAMMA-GLUTAMYLTRANSFERASE"/>
    <property type="match status" value="1"/>
</dbReference>
<dbReference type="InterPro" id="IPR021878">
    <property type="entry name" value="TgpA_N"/>
</dbReference>
<dbReference type="AlphaFoldDB" id="A0A126PYI9"/>